<evidence type="ECO:0000313" key="1">
    <source>
        <dbReference type="EMBL" id="EYC41517.1"/>
    </source>
</evidence>
<comment type="caution">
    <text evidence="1">The sequence shown here is derived from an EMBL/GenBank/DDBJ whole genome shotgun (WGS) entry which is preliminary data.</text>
</comment>
<proteinExistence type="predicted"/>
<evidence type="ECO:0000313" key="2">
    <source>
        <dbReference type="Proteomes" id="UP000024635"/>
    </source>
</evidence>
<gene>
    <name evidence="1" type="primary">Acey_s0566.g23</name>
    <name evidence="1" type="ORF">Y032_0566g23</name>
</gene>
<dbReference type="Proteomes" id="UP000024635">
    <property type="component" value="Unassembled WGS sequence"/>
</dbReference>
<dbReference type="EMBL" id="JARK01000166">
    <property type="protein sequence ID" value="EYC41517.1"/>
    <property type="molecule type" value="Genomic_DNA"/>
</dbReference>
<dbReference type="AlphaFoldDB" id="A0A016WQI3"/>
<reference evidence="2" key="1">
    <citation type="journal article" date="2015" name="Nat. Genet.">
        <title>The genome and transcriptome of the zoonotic hookworm Ancylostoma ceylanicum identify infection-specific gene families.</title>
        <authorList>
            <person name="Schwarz E.M."/>
            <person name="Hu Y."/>
            <person name="Antoshechkin I."/>
            <person name="Miller M.M."/>
            <person name="Sternberg P.W."/>
            <person name="Aroian R.V."/>
        </authorList>
    </citation>
    <scope>NUCLEOTIDE SEQUENCE</scope>
    <source>
        <strain evidence="2">HY135</strain>
    </source>
</reference>
<protein>
    <submittedName>
        <fullName evidence="1">Uncharacterized protein</fullName>
    </submittedName>
</protein>
<keyword evidence="2" id="KW-1185">Reference proteome</keyword>
<sequence length="94" mass="10986">MISRSRFSVFQYPLQPTVKRITQRTCIHSHHSTLISKTNHSYTFPVPDAIAVSWRETLLNEDEVDHRLLAGGNRTDKDVELWNEKTHIFANRLL</sequence>
<organism evidence="1 2">
    <name type="scientific">Ancylostoma ceylanicum</name>
    <dbReference type="NCBI Taxonomy" id="53326"/>
    <lineage>
        <taxon>Eukaryota</taxon>
        <taxon>Metazoa</taxon>
        <taxon>Ecdysozoa</taxon>
        <taxon>Nematoda</taxon>
        <taxon>Chromadorea</taxon>
        <taxon>Rhabditida</taxon>
        <taxon>Rhabditina</taxon>
        <taxon>Rhabditomorpha</taxon>
        <taxon>Strongyloidea</taxon>
        <taxon>Ancylostomatidae</taxon>
        <taxon>Ancylostomatinae</taxon>
        <taxon>Ancylostoma</taxon>
    </lineage>
</organism>
<name>A0A016WQI3_9BILA</name>
<accession>A0A016WQI3</accession>